<dbReference type="InterPro" id="IPR008333">
    <property type="entry name" value="Cbr1-like_FAD-bd_dom"/>
</dbReference>
<dbReference type="OrthoDB" id="9784483at2"/>
<dbReference type="InterPro" id="IPR033892">
    <property type="entry name" value="FNR_bac"/>
</dbReference>
<dbReference type="Pfam" id="PF00175">
    <property type="entry name" value="NAD_binding_1"/>
    <property type="match status" value="1"/>
</dbReference>
<dbReference type="PANTHER" id="PTHR47878">
    <property type="entry name" value="OXIDOREDUCTASE FAD/NAD(P)-BINDING DOMAIN PROTEIN"/>
    <property type="match status" value="1"/>
</dbReference>
<dbReference type="EC" id="1.19.1.1" evidence="3"/>
<evidence type="ECO:0000256" key="3">
    <source>
        <dbReference type="ARBA" id="ARBA00012872"/>
    </source>
</evidence>
<dbReference type="SUPFAM" id="SSF52343">
    <property type="entry name" value="Ferredoxin reductase-like, C-terminal NADP-linked domain"/>
    <property type="match status" value="1"/>
</dbReference>
<evidence type="ECO:0000313" key="17">
    <source>
        <dbReference type="EMBL" id="AZP36419.1"/>
    </source>
</evidence>
<gene>
    <name evidence="17" type="primary">fpr</name>
    <name evidence="17" type="ORF">C3B56_00342</name>
</gene>
<dbReference type="GO" id="GO:0000166">
    <property type="term" value="F:nucleotide binding"/>
    <property type="evidence" value="ECO:0007669"/>
    <property type="project" value="UniProtKB-KW"/>
</dbReference>
<dbReference type="GO" id="GO:0042167">
    <property type="term" value="P:heme catabolic process"/>
    <property type="evidence" value="ECO:0007669"/>
    <property type="project" value="TreeGrafter"/>
</dbReference>
<reference evidence="17 18" key="1">
    <citation type="journal article" date="2018" name="Genome Biol. Evol.">
        <title>Partnering With a Pest: Genomes of Hemlock Woolly Adelgid Symbionts Reveal Atypical Nutritional Provisioning Patterns in Dual-Obligate Bacteria.</title>
        <authorList>
            <person name="Weglarz K.M."/>
            <person name="Havill N.P."/>
            <person name="Burke G.R."/>
            <person name="von Dohlen C.D."/>
        </authorList>
    </citation>
    <scope>NUCLEOTIDE SEQUENCE [LARGE SCALE GENOMIC DNA]</scope>
    <source>
        <strain evidence="17">ENA</strain>
    </source>
</reference>
<evidence type="ECO:0000256" key="10">
    <source>
        <dbReference type="ARBA" id="ARBA00023002"/>
    </source>
</evidence>
<evidence type="ECO:0000256" key="11">
    <source>
        <dbReference type="ARBA" id="ARBA00029856"/>
    </source>
</evidence>
<organism evidence="17 18">
    <name type="scientific">Candidatus Annandia adelgestsuga</name>
    <dbReference type="NCBI Taxonomy" id="1302411"/>
    <lineage>
        <taxon>Bacteria</taxon>
        <taxon>Pseudomonadati</taxon>
        <taxon>Pseudomonadota</taxon>
        <taxon>Gammaproteobacteria</taxon>
        <taxon>Enterobacterales</taxon>
        <taxon>Enterobacteriaceae</taxon>
        <taxon>Candidatus Annandia</taxon>
    </lineage>
</organism>
<dbReference type="EMBL" id="CP026513">
    <property type="protein sequence ID" value="AZP36419.1"/>
    <property type="molecule type" value="Genomic_DNA"/>
</dbReference>
<evidence type="ECO:0000256" key="4">
    <source>
        <dbReference type="ARBA" id="ARBA00013223"/>
    </source>
</evidence>
<dbReference type="InterPro" id="IPR001433">
    <property type="entry name" value="OxRdtase_FAD/NAD-bd"/>
</dbReference>
<dbReference type="InterPro" id="IPR017927">
    <property type="entry name" value="FAD-bd_FR_type"/>
</dbReference>
<dbReference type="SUPFAM" id="SSF63380">
    <property type="entry name" value="Riboflavin synthase domain-like"/>
    <property type="match status" value="1"/>
</dbReference>
<evidence type="ECO:0000256" key="14">
    <source>
        <dbReference type="ARBA" id="ARBA00047271"/>
    </source>
</evidence>
<evidence type="ECO:0000256" key="7">
    <source>
        <dbReference type="ARBA" id="ARBA00022741"/>
    </source>
</evidence>
<comment type="cofactor">
    <cofactor evidence="1">
        <name>FAD</name>
        <dbReference type="ChEBI" id="CHEBI:57692"/>
    </cofactor>
</comment>
<evidence type="ECO:0000259" key="16">
    <source>
        <dbReference type="PROSITE" id="PS51384"/>
    </source>
</evidence>
<dbReference type="PROSITE" id="PS51384">
    <property type="entry name" value="FAD_FR"/>
    <property type="match status" value="1"/>
</dbReference>
<accession>A0A3S9J843</accession>
<dbReference type="InterPro" id="IPR039261">
    <property type="entry name" value="FNR_nucleotide-bd"/>
</dbReference>
<keyword evidence="9" id="KW-0521">NADP</keyword>
<evidence type="ECO:0000256" key="1">
    <source>
        <dbReference type="ARBA" id="ARBA00001974"/>
    </source>
</evidence>
<comment type="catalytic activity">
    <reaction evidence="15">
        <text>2 reduced [2Fe-2S]-[ferredoxin] + NADP(+) + H(+) = 2 oxidized [2Fe-2S]-[ferredoxin] + NADPH</text>
        <dbReference type="Rhea" id="RHEA:20125"/>
        <dbReference type="Rhea" id="RHEA-COMP:10000"/>
        <dbReference type="Rhea" id="RHEA-COMP:10001"/>
        <dbReference type="ChEBI" id="CHEBI:15378"/>
        <dbReference type="ChEBI" id="CHEBI:33737"/>
        <dbReference type="ChEBI" id="CHEBI:33738"/>
        <dbReference type="ChEBI" id="CHEBI:57783"/>
        <dbReference type="ChEBI" id="CHEBI:58349"/>
        <dbReference type="EC" id="1.18.1.2"/>
    </reaction>
</comment>
<name>A0A3S9J843_9ENTR</name>
<comment type="catalytic activity">
    <reaction evidence="14">
        <text>reduced [flavodoxin] + NADP(+) = oxidized [flavodoxin] + NADPH + 2 H(+)</text>
        <dbReference type="Rhea" id="RHEA:50756"/>
        <dbReference type="Rhea" id="RHEA-COMP:10622"/>
        <dbReference type="Rhea" id="RHEA-COMP:10623"/>
        <dbReference type="ChEBI" id="CHEBI:15378"/>
        <dbReference type="ChEBI" id="CHEBI:57618"/>
        <dbReference type="ChEBI" id="CHEBI:57783"/>
        <dbReference type="ChEBI" id="CHEBI:58210"/>
        <dbReference type="ChEBI" id="CHEBI:58349"/>
        <dbReference type="EC" id="1.19.1.1"/>
    </reaction>
</comment>
<dbReference type="RefSeq" id="WP_126071694.1">
    <property type="nucleotide sequence ID" value="NZ_CP026513.1"/>
</dbReference>
<evidence type="ECO:0000256" key="15">
    <source>
        <dbReference type="ARBA" id="ARBA00047776"/>
    </source>
</evidence>
<evidence type="ECO:0000256" key="12">
    <source>
        <dbReference type="ARBA" id="ARBA00030000"/>
    </source>
</evidence>
<feature type="domain" description="FAD-binding FR-type" evidence="16">
    <location>
        <begin position="1"/>
        <end position="100"/>
    </location>
</feature>
<keyword evidence="8" id="KW-0274">FAD</keyword>
<evidence type="ECO:0000256" key="2">
    <source>
        <dbReference type="ARBA" id="ARBA00008312"/>
    </source>
</evidence>
<dbReference type="EC" id="1.18.1.2" evidence="4"/>
<dbReference type="AlphaFoldDB" id="A0A3S9J843"/>
<dbReference type="Gene3D" id="2.40.30.10">
    <property type="entry name" value="Translation factors"/>
    <property type="match status" value="1"/>
</dbReference>
<dbReference type="Pfam" id="PF00970">
    <property type="entry name" value="FAD_binding_6"/>
    <property type="match status" value="1"/>
</dbReference>
<dbReference type="KEGG" id="aade:C3B56_00342"/>
<dbReference type="CDD" id="cd06195">
    <property type="entry name" value="FNR1"/>
    <property type="match status" value="1"/>
</dbReference>
<evidence type="ECO:0000313" key="18">
    <source>
        <dbReference type="Proteomes" id="UP000274458"/>
    </source>
</evidence>
<evidence type="ECO:0000256" key="6">
    <source>
        <dbReference type="ARBA" id="ARBA00022630"/>
    </source>
</evidence>
<proteinExistence type="inferred from homology"/>
<evidence type="ECO:0000256" key="13">
    <source>
        <dbReference type="ARBA" id="ARBA00030173"/>
    </source>
</evidence>
<dbReference type="PANTHER" id="PTHR47878:SF1">
    <property type="entry name" value="FLAVODOXIN_FERREDOXIN--NADP REDUCTASE"/>
    <property type="match status" value="1"/>
</dbReference>
<dbReference type="GO" id="GO:0004324">
    <property type="term" value="F:ferredoxin-NADP+ reductase activity"/>
    <property type="evidence" value="ECO:0007669"/>
    <property type="project" value="UniProtKB-EC"/>
</dbReference>
<keyword evidence="6" id="KW-0285">Flavoprotein</keyword>
<dbReference type="InterPro" id="IPR017938">
    <property type="entry name" value="Riboflavin_synthase-like_b-brl"/>
</dbReference>
<dbReference type="Gene3D" id="3.40.50.80">
    <property type="entry name" value="Nucleotide-binding domain of ferredoxin-NADP reductase (FNR) module"/>
    <property type="match status" value="1"/>
</dbReference>
<sequence length="256" mass="30018">MEWIKAKVKKINIWNNNLFSIILKAKINNFIAGQFVRLTTLKSKNNIRRAYSYVNSPNNKNLEFYIVKINSGNLSNELYNLKKNDYILITKESFGFFTLNEIPKCKNLWMFSTGTAIGPYLSILQYKKNLTFFKNLILVHAVKFIKDLSYLILINNLKKKYKNKLKVILIVSREKSNISILGRIPKLISNGVIEKKTNIKINKKNDHIMLCGNPNMIIETQKLLKKKYNMKKNLRRIPGNITIENYWKNIIIKENL</sequence>
<protein>
    <recommendedName>
        <fullName evidence="5">Flavodoxin/ferredoxin--NADP reductase</fullName>
        <ecNumber evidence="4">1.18.1.2</ecNumber>
        <ecNumber evidence="3">1.19.1.1</ecNumber>
    </recommendedName>
    <alternativeName>
        <fullName evidence="13">Ferredoxin (flavodoxin):NADP(+) oxidoreductase</fullName>
    </alternativeName>
    <alternativeName>
        <fullName evidence="11">Ferredoxin--NADP reductase</fullName>
    </alternativeName>
    <alternativeName>
        <fullName evidence="12">Flavodoxin--NADP reductase</fullName>
    </alternativeName>
</protein>
<dbReference type="Proteomes" id="UP000274458">
    <property type="component" value="Chromosome"/>
</dbReference>
<dbReference type="InterPro" id="IPR051930">
    <property type="entry name" value="FNR_type-1"/>
</dbReference>
<keyword evidence="7" id="KW-0547">Nucleotide-binding</keyword>
<evidence type="ECO:0000256" key="8">
    <source>
        <dbReference type="ARBA" id="ARBA00022827"/>
    </source>
</evidence>
<dbReference type="GO" id="GO:0034599">
    <property type="term" value="P:cellular response to oxidative stress"/>
    <property type="evidence" value="ECO:0007669"/>
    <property type="project" value="TreeGrafter"/>
</dbReference>
<evidence type="ECO:0000256" key="5">
    <source>
        <dbReference type="ARBA" id="ARBA00020327"/>
    </source>
</evidence>
<comment type="similarity">
    <text evidence="2">Belongs to the ferredoxin--NADP reductase type 1 family.</text>
</comment>
<keyword evidence="18" id="KW-1185">Reference proteome</keyword>
<evidence type="ECO:0000256" key="9">
    <source>
        <dbReference type="ARBA" id="ARBA00022857"/>
    </source>
</evidence>
<keyword evidence="10 17" id="KW-0560">Oxidoreductase</keyword>